<protein>
    <submittedName>
        <fullName evidence="1">Uncharacterized protein</fullName>
    </submittedName>
</protein>
<dbReference type="OrthoDB" id="409558at2759"/>
<dbReference type="Proteomes" id="UP000186817">
    <property type="component" value="Unassembled WGS sequence"/>
</dbReference>
<evidence type="ECO:0000313" key="2">
    <source>
        <dbReference type="Proteomes" id="UP000186817"/>
    </source>
</evidence>
<dbReference type="SUPFAM" id="SSF52540">
    <property type="entry name" value="P-loop containing nucleoside triphosphate hydrolases"/>
    <property type="match status" value="1"/>
</dbReference>
<gene>
    <name evidence="1" type="ORF">AK812_SmicGene28113</name>
</gene>
<dbReference type="InterPro" id="IPR027417">
    <property type="entry name" value="P-loop_NTPase"/>
</dbReference>
<proteinExistence type="predicted"/>
<name>A0A1Q9D5C0_SYMMI</name>
<dbReference type="Gene3D" id="3.40.50.300">
    <property type="entry name" value="P-loop containing nucleotide triphosphate hydrolases"/>
    <property type="match status" value="1"/>
</dbReference>
<dbReference type="OMA" id="MACTETF"/>
<dbReference type="EMBL" id="LSRX01000717">
    <property type="protein sequence ID" value="OLP90314.1"/>
    <property type="molecule type" value="Genomic_DNA"/>
</dbReference>
<dbReference type="AlphaFoldDB" id="A0A1Q9D5C0"/>
<reference evidence="1 2" key="1">
    <citation type="submission" date="2016-02" db="EMBL/GenBank/DDBJ databases">
        <title>Genome analysis of coral dinoflagellate symbionts highlights evolutionary adaptations to a symbiotic lifestyle.</title>
        <authorList>
            <person name="Aranda M."/>
            <person name="Li Y."/>
            <person name="Liew Y.J."/>
            <person name="Baumgarten S."/>
            <person name="Simakov O."/>
            <person name="Wilson M."/>
            <person name="Piel J."/>
            <person name="Ashoor H."/>
            <person name="Bougouffa S."/>
            <person name="Bajic V.B."/>
            <person name="Ryu T."/>
            <person name="Ravasi T."/>
            <person name="Bayer T."/>
            <person name="Micklem G."/>
            <person name="Kim H."/>
            <person name="Bhak J."/>
            <person name="Lajeunesse T.C."/>
            <person name="Voolstra C.R."/>
        </authorList>
    </citation>
    <scope>NUCLEOTIDE SEQUENCE [LARGE SCALE GENOMIC DNA]</scope>
    <source>
        <strain evidence="1 2">CCMP2467</strain>
    </source>
</reference>
<evidence type="ECO:0000313" key="1">
    <source>
        <dbReference type="EMBL" id="OLP90314.1"/>
    </source>
</evidence>
<comment type="caution">
    <text evidence="1">The sequence shown here is derived from an EMBL/GenBank/DDBJ whole genome shotgun (WGS) entry which is preliminary data.</text>
</comment>
<accession>A0A1Q9D5C0</accession>
<keyword evidence="2" id="KW-1185">Reference proteome</keyword>
<sequence>MRARPCYVGRNFVVVDVVQFCSASPEVLLHPFYLIGTRSREMAASQDMNQLVHVGACVPMACTETFADLALPRLMEWRGKGSHHPGAGPCMALINSETVETFENLEDKCRHHLHFHFFLSDCYAVVDLWRLMSDSTFYKELFGAQVRSLPMDWPGGTQPGAAQVALWHYRKCKAGHGMYIGVYFNAIAEDAVGYELGMCLPSMSTHWHLAREQLVRWWLAFQMGTLHPELEIDAGSLKIAELAHRSEVPVDWAIIGLGRSGTSSLAAWLDTHPQLELFRDKTDSFNEGAFHYLFRRTNLEHLVRRDSLSQNPAKTGRRKRRILAGFKEPHLLQQERGRLILAEMQHVKLLVIVKNWADWLKSHVLFAGATNCFPRTLAELPDDSEATSCGFSFESGHVVPKMQDLESKGVAVYQMKLVHLDTLMEEGEAALQRIAAFLGARAGAANRSFQERAAAVPLPQQGNVSTNEAAFWKEWCELPQDMALKLERRREAATAGLAEILLRSLEPVPASLLRPEPLKDYACKRALDRKAR</sequence>
<organism evidence="1 2">
    <name type="scientific">Symbiodinium microadriaticum</name>
    <name type="common">Dinoflagellate</name>
    <name type="synonym">Zooxanthella microadriatica</name>
    <dbReference type="NCBI Taxonomy" id="2951"/>
    <lineage>
        <taxon>Eukaryota</taxon>
        <taxon>Sar</taxon>
        <taxon>Alveolata</taxon>
        <taxon>Dinophyceae</taxon>
        <taxon>Suessiales</taxon>
        <taxon>Symbiodiniaceae</taxon>
        <taxon>Symbiodinium</taxon>
    </lineage>
</organism>